<reference evidence="1 2" key="1">
    <citation type="submission" date="2018-08" db="EMBL/GenBank/DDBJ databases">
        <title>Genome and evolution of the arbuscular mycorrhizal fungus Diversispora epigaea (formerly Glomus versiforme) and its bacterial endosymbionts.</title>
        <authorList>
            <person name="Sun X."/>
            <person name="Fei Z."/>
            <person name="Harrison M."/>
        </authorList>
    </citation>
    <scope>NUCLEOTIDE SEQUENCE [LARGE SCALE GENOMIC DNA]</scope>
    <source>
        <strain evidence="1 2">IT104</strain>
    </source>
</reference>
<evidence type="ECO:0000313" key="2">
    <source>
        <dbReference type="Proteomes" id="UP000266861"/>
    </source>
</evidence>
<gene>
    <name evidence="1" type="ORF">Glove_406g21</name>
</gene>
<sequence>MLLYRFNCIHRTGKICGRRSYKSEGCHIHRKSPVCTPCRDCSKLNRSKHNACSDHVGKYQSKENYCRKKQDELRTKIAMLENHTPVLFESRHEDELRTKIAMLENHTPVLFESRHEV</sequence>
<name>A0A397H3A6_9GLOM</name>
<evidence type="ECO:0000313" key="1">
    <source>
        <dbReference type="EMBL" id="RHZ56116.1"/>
    </source>
</evidence>
<dbReference type="AlphaFoldDB" id="A0A397H3A6"/>
<proteinExistence type="predicted"/>
<keyword evidence="2" id="KW-1185">Reference proteome</keyword>
<comment type="caution">
    <text evidence="1">The sequence shown here is derived from an EMBL/GenBank/DDBJ whole genome shotgun (WGS) entry which is preliminary data.</text>
</comment>
<dbReference type="EMBL" id="PQFF01000361">
    <property type="protein sequence ID" value="RHZ56116.1"/>
    <property type="molecule type" value="Genomic_DNA"/>
</dbReference>
<organism evidence="1 2">
    <name type="scientific">Diversispora epigaea</name>
    <dbReference type="NCBI Taxonomy" id="1348612"/>
    <lineage>
        <taxon>Eukaryota</taxon>
        <taxon>Fungi</taxon>
        <taxon>Fungi incertae sedis</taxon>
        <taxon>Mucoromycota</taxon>
        <taxon>Glomeromycotina</taxon>
        <taxon>Glomeromycetes</taxon>
        <taxon>Diversisporales</taxon>
        <taxon>Diversisporaceae</taxon>
        <taxon>Diversispora</taxon>
    </lineage>
</organism>
<protein>
    <submittedName>
        <fullName evidence="1">Uncharacterized protein</fullName>
    </submittedName>
</protein>
<accession>A0A397H3A6</accession>
<dbReference type="Proteomes" id="UP000266861">
    <property type="component" value="Unassembled WGS sequence"/>
</dbReference>